<dbReference type="AlphaFoldDB" id="A0A0C9VLU9"/>
<proteinExistence type="predicted"/>
<name>A0A0C9VLU9_SPHS4</name>
<evidence type="ECO:0000313" key="1">
    <source>
        <dbReference type="EMBL" id="KIJ38815.1"/>
    </source>
</evidence>
<sequence length="141" mass="15964">MTRYHLPPRPPPLRPTSRYHLPSRPYDLRLALSTYEAAFTTCTPSVPLPSPPLRPTSHYHLARLTYEPALMTYAAVFMIYIPLPPRSYDLHPALTTYVALPPIASFTAYHLTRTTYKPVLTAYNPAFTTCVWPIPPKSPPS</sequence>
<keyword evidence="2" id="KW-1185">Reference proteome</keyword>
<dbReference type="Proteomes" id="UP000054279">
    <property type="component" value="Unassembled WGS sequence"/>
</dbReference>
<organism evidence="1 2">
    <name type="scientific">Sphaerobolus stellatus (strain SS14)</name>
    <dbReference type="NCBI Taxonomy" id="990650"/>
    <lineage>
        <taxon>Eukaryota</taxon>
        <taxon>Fungi</taxon>
        <taxon>Dikarya</taxon>
        <taxon>Basidiomycota</taxon>
        <taxon>Agaricomycotina</taxon>
        <taxon>Agaricomycetes</taxon>
        <taxon>Phallomycetidae</taxon>
        <taxon>Geastrales</taxon>
        <taxon>Sphaerobolaceae</taxon>
        <taxon>Sphaerobolus</taxon>
    </lineage>
</organism>
<protein>
    <submittedName>
        <fullName evidence="1">Uncharacterized protein</fullName>
    </submittedName>
</protein>
<reference evidence="1 2" key="1">
    <citation type="submission" date="2014-06" db="EMBL/GenBank/DDBJ databases">
        <title>Evolutionary Origins and Diversification of the Mycorrhizal Mutualists.</title>
        <authorList>
            <consortium name="DOE Joint Genome Institute"/>
            <consortium name="Mycorrhizal Genomics Consortium"/>
            <person name="Kohler A."/>
            <person name="Kuo A."/>
            <person name="Nagy L.G."/>
            <person name="Floudas D."/>
            <person name="Copeland A."/>
            <person name="Barry K.W."/>
            <person name="Cichocki N."/>
            <person name="Veneault-Fourrey C."/>
            <person name="LaButti K."/>
            <person name="Lindquist E.A."/>
            <person name="Lipzen A."/>
            <person name="Lundell T."/>
            <person name="Morin E."/>
            <person name="Murat C."/>
            <person name="Riley R."/>
            <person name="Ohm R."/>
            <person name="Sun H."/>
            <person name="Tunlid A."/>
            <person name="Henrissat B."/>
            <person name="Grigoriev I.V."/>
            <person name="Hibbett D.S."/>
            <person name="Martin F."/>
        </authorList>
    </citation>
    <scope>NUCLEOTIDE SEQUENCE [LARGE SCALE GENOMIC DNA]</scope>
    <source>
        <strain evidence="1 2">SS14</strain>
    </source>
</reference>
<gene>
    <name evidence="1" type="ORF">M422DRAFT_258459</name>
</gene>
<dbReference type="EMBL" id="KN837157">
    <property type="protein sequence ID" value="KIJ38815.1"/>
    <property type="molecule type" value="Genomic_DNA"/>
</dbReference>
<evidence type="ECO:0000313" key="2">
    <source>
        <dbReference type="Proteomes" id="UP000054279"/>
    </source>
</evidence>
<dbReference type="HOGENOM" id="CLU_1982970_0_0_1"/>
<accession>A0A0C9VLU9</accession>